<feature type="region of interest" description="Disordered" evidence="1">
    <location>
        <begin position="70"/>
        <end position="107"/>
    </location>
</feature>
<feature type="compositionally biased region" description="Polar residues" evidence="1">
    <location>
        <begin position="141"/>
        <end position="157"/>
    </location>
</feature>
<feature type="region of interest" description="Disordered" evidence="1">
    <location>
        <begin position="188"/>
        <end position="295"/>
    </location>
</feature>
<organism evidence="2 3">
    <name type="scientific">Brassica cretica</name>
    <name type="common">Mustard</name>
    <dbReference type="NCBI Taxonomy" id="69181"/>
    <lineage>
        <taxon>Eukaryota</taxon>
        <taxon>Viridiplantae</taxon>
        <taxon>Streptophyta</taxon>
        <taxon>Embryophyta</taxon>
        <taxon>Tracheophyta</taxon>
        <taxon>Spermatophyta</taxon>
        <taxon>Magnoliopsida</taxon>
        <taxon>eudicotyledons</taxon>
        <taxon>Gunneridae</taxon>
        <taxon>Pentapetalae</taxon>
        <taxon>rosids</taxon>
        <taxon>malvids</taxon>
        <taxon>Brassicales</taxon>
        <taxon>Brassicaceae</taxon>
        <taxon>Brassiceae</taxon>
        <taxon>Brassica</taxon>
    </lineage>
</organism>
<gene>
    <name evidence="2" type="ORF">DY000_02041023</name>
</gene>
<proteinExistence type="predicted"/>
<accession>A0ABQ7B8Q6</accession>
<feature type="compositionally biased region" description="Polar residues" evidence="1">
    <location>
        <begin position="228"/>
        <end position="245"/>
    </location>
</feature>
<reference evidence="2 3" key="1">
    <citation type="journal article" date="2020" name="BMC Genomics">
        <title>Intraspecific diversification of the crop wild relative Brassica cretica Lam. using demographic model selection.</title>
        <authorList>
            <person name="Kioukis A."/>
            <person name="Michalopoulou V.A."/>
            <person name="Briers L."/>
            <person name="Pirintsos S."/>
            <person name="Studholme D.J."/>
            <person name="Pavlidis P."/>
            <person name="Sarris P.F."/>
        </authorList>
    </citation>
    <scope>NUCLEOTIDE SEQUENCE [LARGE SCALE GENOMIC DNA]</scope>
    <source>
        <strain evidence="3">cv. PFS-1207/04</strain>
    </source>
</reference>
<protein>
    <submittedName>
        <fullName evidence="2">Uncharacterized protein</fullName>
    </submittedName>
</protein>
<feature type="compositionally biased region" description="Basic and acidic residues" evidence="1">
    <location>
        <begin position="249"/>
        <end position="261"/>
    </location>
</feature>
<dbReference type="Proteomes" id="UP000266723">
    <property type="component" value="Unassembled WGS sequence"/>
</dbReference>
<comment type="caution">
    <text evidence="2">The sequence shown here is derived from an EMBL/GenBank/DDBJ whole genome shotgun (WGS) entry which is preliminary data.</text>
</comment>
<name>A0ABQ7B8Q6_BRACR</name>
<dbReference type="EMBL" id="QGKV02001507">
    <property type="protein sequence ID" value="KAF3528722.1"/>
    <property type="molecule type" value="Genomic_DNA"/>
</dbReference>
<keyword evidence="3" id="KW-1185">Reference proteome</keyword>
<feature type="region of interest" description="Disordered" evidence="1">
    <location>
        <begin position="1"/>
        <end position="22"/>
    </location>
</feature>
<evidence type="ECO:0000256" key="1">
    <source>
        <dbReference type="SAM" id="MobiDB-lite"/>
    </source>
</evidence>
<feature type="region of interest" description="Disordered" evidence="1">
    <location>
        <begin position="134"/>
        <end position="157"/>
    </location>
</feature>
<evidence type="ECO:0000313" key="2">
    <source>
        <dbReference type="EMBL" id="KAF3528722.1"/>
    </source>
</evidence>
<evidence type="ECO:0000313" key="3">
    <source>
        <dbReference type="Proteomes" id="UP000266723"/>
    </source>
</evidence>
<sequence>MSPDDTPADGNRPSASITPAPDALVAPTQSVPEMLQAIMACFIQQKETNKATSDRLAALAAALGTLDGENDRAETARRRRAYNAKQQALKPKTSNAQEPRQHAPYQKKGPVYAISEDDQSGVVAAVREPGWNVWERETEGKTQQSRKPASANSKSSYDQNKFCKYHDMRGHDTKKCRHLYEAWLASTSDGRTEVEPPKPKTTKNSKSWSKSKDKKKKSNEKKKKTPLRQMTATNRIMTRSQPPTKRNQKLGERFSKSEPHHPQRQHRRTIYVIHSTKNRERRSKASLSPTPRREQ</sequence>
<feature type="compositionally biased region" description="Basic residues" evidence="1">
    <location>
        <begin position="212"/>
        <end position="226"/>
    </location>
</feature>